<sequence length="146" mass="15819">MEIIGSLGVLVGVIVIIYLSVKEVNIIIAAPLATSLVIWFNQMDPTTTLLGKEPNQFMGALSTYILNYFAIFLLGSILAKLMETSGATTSIADYILKKVGHDSPYKVLVAIFLISAILTYGGISLFVVMFAVLPLARSLFKKMDLA</sequence>
<evidence type="ECO:0000313" key="3">
    <source>
        <dbReference type="Proteomes" id="UP000002433"/>
    </source>
</evidence>
<dbReference type="GO" id="GO:0005886">
    <property type="term" value="C:plasma membrane"/>
    <property type="evidence" value="ECO:0007669"/>
    <property type="project" value="TreeGrafter"/>
</dbReference>
<feature type="transmembrane region" description="Helical" evidence="1">
    <location>
        <begin position="60"/>
        <end position="79"/>
    </location>
</feature>
<feature type="transmembrane region" description="Helical" evidence="1">
    <location>
        <begin position="7"/>
        <end position="40"/>
    </location>
</feature>
<dbReference type="GO" id="GO:0015128">
    <property type="term" value="F:gluconate transmembrane transporter activity"/>
    <property type="evidence" value="ECO:0007669"/>
    <property type="project" value="InterPro"/>
</dbReference>
<dbReference type="InterPro" id="IPR003474">
    <property type="entry name" value="Glcn_transporter"/>
</dbReference>
<evidence type="ECO:0000313" key="2">
    <source>
        <dbReference type="EMBL" id="ABF32530.1"/>
    </source>
</evidence>
<dbReference type="EMBL" id="CP000259">
    <property type="protein sequence ID" value="ABF32530.1"/>
    <property type="molecule type" value="Genomic_DNA"/>
</dbReference>
<dbReference type="HOGENOM" id="CLU_086613_0_0_9"/>
<keyword evidence="1" id="KW-1133">Transmembrane helix</keyword>
<dbReference type="PANTHER" id="PTHR30354">
    <property type="entry name" value="GNT FAMILY GLUCONATE TRANSPORTER"/>
    <property type="match status" value="1"/>
</dbReference>
<dbReference type="KEGG" id="spk:MGAS9429_Spy1343"/>
<keyword evidence="1" id="KW-0812">Transmembrane</keyword>
<accession>Q1JKN9</accession>
<dbReference type="Proteomes" id="UP000002433">
    <property type="component" value="Chromosome"/>
</dbReference>
<feature type="transmembrane region" description="Helical" evidence="1">
    <location>
        <begin position="107"/>
        <end position="133"/>
    </location>
</feature>
<dbReference type="PANTHER" id="PTHR30354:SF7">
    <property type="entry name" value="BLL7963 PROTEIN"/>
    <property type="match status" value="1"/>
</dbReference>
<keyword evidence="1" id="KW-0472">Membrane</keyword>
<name>Q1JKN9_STRPC</name>
<dbReference type="AlphaFoldDB" id="Q1JKN9"/>
<evidence type="ECO:0000256" key="1">
    <source>
        <dbReference type="SAM" id="Phobius"/>
    </source>
</evidence>
<protein>
    <submittedName>
        <fullName evidence="2">D-beta-hydroxybutyrate permease</fullName>
    </submittedName>
</protein>
<reference evidence="2 3" key="1">
    <citation type="journal article" date="2006" name="Proc. Natl. Acad. Sci. U.S.A.">
        <title>Molecular genetic anatomy of inter- and intraserotype variation in the human bacterial pathogen group A Streptococcus.</title>
        <authorList>
            <person name="Beres S.B."/>
            <person name="Richter E.W."/>
            <person name="Nagiec M.J."/>
            <person name="Sumby P."/>
            <person name="Porcella S.F."/>
            <person name="DeLeo F.R."/>
            <person name="Musser J.M."/>
        </authorList>
    </citation>
    <scope>NUCLEOTIDE SEQUENCE [LARGE SCALE GENOMIC DNA]</scope>
    <source>
        <strain evidence="2 3">MGAS9429</strain>
    </source>
</reference>
<dbReference type="Pfam" id="PF02447">
    <property type="entry name" value="GntP_permease"/>
    <property type="match status" value="1"/>
</dbReference>
<proteinExistence type="predicted"/>
<organism evidence="2 3">
    <name type="scientific">Streptococcus pyogenes serotype M12 (strain MGAS9429)</name>
    <dbReference type="NCBI Taxonomy" id="370551"/>
    <lineage>
        <taxon>Bacteria</taxon>
        <taxon>Bacillati</taxon>
        <taxon>Bacillota</taxon>
        <taxon>Bacilli</taxon>
        <taxon>Lactobacillales</taxon>
        <taxon>Streptococcaceae</taxon>
        <taxon>Streptococcus</taxon>
    </lineage>
</organism>
<gene>
    <name evidence="2" type="ordered locus">MGAS9429_Spy1343</name>
</gene>